<dbReference type="GO" id="GO:0033795">
    <property type="term" value="F:betaine reductase activity"/>
    <property type="evidence" value="ECO:0007669"/>
    <property type="project" value="UniProtKB-EC"/>
</dbReference>
<evidence type="ECO:0000256" key="7">
    <source>
        <dbReference type="ARBA" id="ARBA00048189"/>
    </source>
</evidence>
<keyword evidence="3 9" id="KW-0560">Oxidoreductase</keyword>
<evidence type="ECO:0000256" key="5">
    <source>
        <dbReference type="ARBA" id="ARBA00025846"/>
    </source>
</evidence>
<evidence type="ECO:0000256" key="6">
    <source>
        <dbReference type="ARBA" id="ARBA00047603"/>
    </source>
</evidence>
<protein>
    <submittedName>
        <fullName evidence="9">Glycine/sarcosine/betaine reductase complex component A1</fullName>
        <ecNumber evidence="9">1.21.4.2</ecNumber>
    </submittedName>
</protein>
<dbReference type="GO" id="GO:0030700">
    <property type="term" value="C:glycine reductase complex"/>
    <property type="evidence" value="ECO:0007669"/>
    <property type="project" value="InterPro"/>
</dbReference>
<comment type="subunit">
    <text evidence="5">Monomer. Component of the glycine, sarcosine and betaine reductase complexes, together with components B and C.</text>
</comment>
<evidence type="ECO:0000256" key="3">
    <source>
        <dbReference type="ARBA" id="ARBA00023002"/>
    </source>
</evidence>
<evidence type="ECO:0000256" key="8">
    <source>
        <dbReference type="ARBA" id="ARBA00048720"/>
    </source>
</evidence>
<accession>A0A1Y2MHA3</accession>
<sequence length="108" mass="11103">MDLQSQEAIARLAELHGRDNLVVIIGAPDAESAEIAAETVVLGDPACAGALAEVQLGLAVYHVLEDEIRSAVPADVYEDQVGVMADVLDAAELSSAVAGIRAQAPQPS</sequence>
<reference evidence="9 10" key="1">
    <citation type="submission" date="2016-09" db="EMBL/GenBank/DDBJ databases">
        <title>Pseudonocardia autotrophica DSM535, a candidate organism with high potential of specific P450 cytochromes.</title>
        <authorList>
            <person name="Grumaz C."/>
            <person name="Vainshtein Y."/>
            <person name="Kirstahler P."/>
            <person name="Sohn K."/>
        </authorList>
    </citation>
    <scope>NUCLEOTIDE SEQUENCE [LARGE SCALE GENOMIC DNA]</scope>
    <source>
        <strain evidence="9 10">DSM 535</strain>
    </source>
</reference>
<dbReference type="Pfam" id="PF04723">
    <property type="entry name" value="GRDA"/>
    <property type="match status" value="1"/>
</dbReference>
<keyword evidence="2" id="KW-0712">Selenocysteine</keyword>
<dbReference type="STRING" id="2074.BG845_06637"/>
<dbReference type="EMBL" id="MIGB01000071">
    <property type="protein sequence ID" value="OSY34663.1"/>
    <property type="molecule type" value="Genomic_DNA"/>
</dbReference>
<dbReference type="AlphaFoldDB" id="A0A1Y2MHA3"/>
<evidence type="ECO:0000256" key="2">
    <source>
        <dbReference type="ARBA" id="ARBA00022933"/>
    </source>
</evidence>
<dbReference type="EC" id="1.21.4.2" evidence="9"/>
<dbReference type="InterPro" id="IPR006812">
    <property type="entry name" value="GRDA"/>
</dbReference>
<keyword evidence="10" id="KW-1185">Reference proteome</keyword>
<evidence type="ECO:0000313" key="10">
    <source>
        <dbReference type="Proteomes" id="UP000194360"/>
    </source>
</evidence>
<evidence type="ECO:0000256" key="4">
    <source>
        <dbReference type="ARBA" id="ARBA00025583"/>
    </source>
</evidence>
<dbReference type="Proteomes" id="UP000194360">
    <property type="component" value="Unassembled WGS sequence"/>
</dbReference>
<name>A0A1Y2MHA3_PSEAH</name>
<comment type="catalytic activity">
    <reaction evidence="8">
        <text>acetyl phosphate + methylamine + [thioredoxin]-disulfide + H2O = sarcosine + [thioredoxin]-dithiol + phosphate + H(+)</text>
        <dbReference type="Rhea" id="RHEA:12825"/>
        <dbReference type="Rhea" id="RHEA-COMP:10698"/>
        <dbReference type="Rhea" id="RHEA-COMP:10700"/>
        <dbReference type="ChEBI" id="CHEBI:15377"/>
        <dbReference type="ChEBI" id="CHEBI:15378"/>
        <dbReference type="ChEBI" id="CHEBI:22191"/>
        <dbReference type="ChEBI" id="CHEBI:29950"/>
        <dbReference type="ChEBI" id="CHEBI:43474"/>
        <dbReference type="ChEBI" id="CHEBI:50058"/>
        <dbReference type="ChEBI" id="CHEBI:57433"/>
        <dbReference type="ChEBI" id="CHEBI:59338"/>
        <dbReference type="EC" id="1.21.4.3"/>
    </reaction>
</comment>
<dbReference type="GO" id="GO:0030699">
    <property type="term" value="F:glycine reductase activity"/>
    <property type="evidence" value="ECO:0007669"/>
    <property type="project" value="UniProtKB-EC"/>
</dbReference>
<dbReference type="GO" id="GO:0033794">
    <property type="term" value="F:sarcosine reductase activity"/>
    <property type="evidence" value="ECO:0007669"/>
    <property type="project" value="UniProtKB-EC"/>
</dbReference>
<evidence type="ECO:0000313" key="9">
    <source>
        <dbReference type="EMBL" id="OSY34663.1"/>
    </source>
</evidence>
<comment type="catalytic activity">
    <reaction evidence="6">
        <text>acetyl phosphate + [thioredoxin]-disulfide + NH4(+) + H2O = [thioredoxin]-dithiol + glycine + phosphate + H(+)</text>
        <dbReference type="Rhea" id="RHEA:12232"/>
        <dbReference type="Rhea" id="RHEA-COMP:10698"/>
        <dbReference type="Rhea" id="RHEA-COMP:10700"/>
        <dbReference type="ChEBI" id="CHEBI:15377"/>
        <dbReference type="ChEBI" id="CHEBI:15378"/>
        <dbReference type="ChEBI" id="CHEBI:22191"/>
        <dbReference type="ChEBI" id="CHEBI:28938"/>
        <dbReference type="ChEBI" id="CHEBI:29950"/>
        <dbReference type="ChEBI" id="CHEBI:43474"/>
        <dbReference type="ChEBI" id="CHEBI:50058"/>
        <dbReference type="ChEBI" id="CHEBI:57305"/>
        <dbReference type="EC" id="1.21.4.2"/>
    </reaction>
</comment>
<proteinExistence type="inferred from homology"/>
<comment type="function">
    <text evidence="4">In the first step of glycine, betaine and sarcosine reductases, the substrate is bound to component PB via a Schiff base intermediate. Then the PB-activated substrate is nucleophilically attacked by the selenol anion of component PA to transform it to a carboxymethylated selenoether and the respective amine. By action of component PC, acetyl phosphate is formed, leaving component PA in its oxidized state. Finally component PA becomes reduced by the thioredoxin system to start a new catalytic cycle of reductive deamination.</text>
</comment>
<evidence type="ECO:0000256" key="1">
    <source>
        <dbReference type="ARBA" id="ARBA00010866"/>
    </source>
</evidence>
<gene>
    <name evidence="9" type="primary">grdA1</name>
    <name evidence="9" type="ORF">BG845_06637</name>
</gene>
<comment type="caution">
    <text evidence="9">The sequence shown here is derived from an EMBL/GenBank/DDBJ whole genome shotgun (WGS) entry which is preliminary data.</text>
</comment>
<organism evidence="9 10">
    <name type="scientific">Pseudonocardia autotrophica</name>
    <name type="common">Amycolata autotrophica</name>
    <name type="synonym">Nocardia autotrophica</name>
    <dbReference type="NCBI Taxonomy" id="2074"/>
    <lineage>
        <taxon>Bacteria</taxon>
        <taxon>Bacillati</taxon>
        <taxon>Actinomycetota</taxon>
        <taxon>Actinomycetes</taxon>
        <taxon>Pseudonocardiales</taxon>
        <taxon>Pseudonocardiaceae</taxon>
        <taxon>Pseudonocardia</taxon>
    </lineage>
</organism>
<comment type="similarity">
    <text evidence="1">Belongs to the GrdA family.</text>
</comment>
<comment type="catalytic activity">
    <reaction evidence="7">
        <text>acetyl phosphate + trimethylamine + [thioredoxin]-disulfide + H2O = glycine betaine + [thioredoxin]-dithiol + phosphate + H(+)</text>
        <dbReference type="Rhea" id="RHEA:11848"/>
        <dbReference type="Rhea" id="RHEA-COMP:10698"/>
        <dbReference type="Rhea" id="RHEA-COMP:10700"/>
        <dbReference type="ChEBI" id="CHEBI:15377"/>
        <dbReference type="ChEBI" id="CHEBI:15378"/>
        <dbReference type="ChEBI" id="CHEBI:17750"/>
        <dbReference type="ChEBI" id="CHEBI:22191"/>
        <dbReference type="ChEBI" id="CHEBI:29950"/>
        <dbReference type="ChEBI" id="CHEBI:43474"/>
        <dbReference type="ChEBI" id="CHEBI:50058"/>
        <dbReference type="ChEBI" id="CHEBI:58389"/>
        <dbReference type="EC" id="1.21.4.4"/>
    </reaction>
</comment>